<dbReference type="AlphaFoldDB" id="A0A8T9BPU9"/>
<proteinExistence type="predicted"/>
<evidence type="ECO:0000259" key="1">
    <source>
        <dbReference type="Pfam" id="PF03358"/>
    </source>
</evidence>
<name>A0A8T9BPU9_9HELO</name>
<dbReference type="SUPFAM" id="SSF52218">
    <property type="entry name" value="Flavoproteins"/>
    <property type="match status" value="1"/>
</dbReference>
<sequence length="163" mass="17823">MSAVKPSPSIGLILCSNRQPRVCPQIASIVTSTLSTIPSYPATTIIDLETWNLPMYNEPGIPAQIQDPSGYAQAHARAWSAEISKHDAFIFVMPQYNWGYPAVLKNAIDYLYNEWKGKPAMIVSYGGHGGGKAAEQLKQVLTGVQMKVVDIMPALAFLGREML</sequence>
<dbReference type="PANTHER" id="PTHR30543:SF21">
    <property type="entry name" value="NAD(P)H-DEPENDENT FMN REDUCTASE LOT6"/>
    <property type="match status" value="1"/>
</dbReference>
<dbReference type="OrthoDB" id="68575at2759"/>
<dbReference type="GO" id="GO:0010181">
    <property type="term" value="F:FMN binding"/>
    <property type="evidence" value="ECO:0007669"/>
    <property type="project" value="TreeGrafter"/>
</dbReference>
<feature type="non-terminal residue" evidence="2">
    <location>
        <position position="163"/>
    </location>
</feature>
<dbReference type="PANTHER" id="PTHR30543">
    <property type="entry name" value="CHROMATE REDUCTASE"/>
    <property type="match status" value="1"/>
</dbReference>
<gene>
    <name evidence="2" type="primary">LOT6_0</name>
    <name evidence="2" type="ORF">LSUE1_G010313</name>
</gene>
<evidence type="ECO:0000313" key="3">
    <source>
        <dbReference type="Proteomes" id="UP000469558"/>
    </source>
</evidence>
<accession>A0A8T9BPU9</accession>
<keyword evidence="3" id="KW-1185">Reference proteome</keyword>
<reference evidence="2 3" key="1">
    <citation type="submission" date="2018-05" db="EMBL/GenBank/DDBJ databases">
        <title>Genome sequencing and assembly of the regulated plant pathogen Lachnellula willkommii and related sister species for the development of diagnostic species identification markers.</title>
        <authorList>
            <person name="Giroux E."/>
            <person name="Bilodeau G."/>
        </authorList>
    </citation>
    <scope>NUCLEOTIDE SEQUENCE [LARGE SCALE GENOMIC DNA]</scope>
    <source>
        <strain evidence="2 3">CBS 268.59</strain>
    </source>
</reference>
<dbReference type="InterPro" id="IPR005025">
    <property type="entry name" value="FMN_Rdtase-like_dom"/>
</dbReference>
<dbReference type="InterPro" id="IPR050712">
    <property type="entry name" value="NAD(P)H-dep_reductase"/>
</dbReference>
<comment type="caution">
    <text evidence="2">The sequence shown here is derived from an EMBL/GenBank/DDBJ whole genome shotgun (WGS) entry which is preliminary data.</text>
</comment>
<dbReference type="GO" id="GO:0005829">
    <property type="term" value="C:cytosol"/>
    <property type="evidence" value="ECO:0007669"/>
    <property type="project" value="TreeGrafter"/>
</dbReference>
<dbReference type="GO" id="GO:0016491">
    <property type="term" value="F:oxidoreductase activity"/>
    <property type="evidence" value="ECO:0007669"/>
    <property type="project" value="InterPro"/>
</dbReference>
<dbReference type="EMBL" id="QGMK01003658">
    <property type="protein sequence ID" value="TVY51988.1"/>
    <property type="molecule type" value="Genomic_DNA"/>
</dbReference>
<feature type="domain" description="NADPH-dependent FMN reductase-like" evidence="1">
    <location>
        <begin position="9"/>
        <end position="150"/>
    </location>
</feature>
<dbReference type="Proteomes" id="UP000469558">
    <property type="component" value="Unassembled WGS sequence"/>
</dbReference>
<protein>
    <submittedName>
        <fullName evidence="2">NAD(P)H-dependent FMN reductase LOT6</fullName>
    </submittedName>
</protein>
<dbReference type="Pfam" id="PF03358">
    <property type="entry name" value="FMN_red"/>
    <property type="match status" value="1"/>
</dbReference>
<dbReference type="InterPro" id="IPR029039">
    <property type="entry name" value="Flavoprotein-like_sf"/>
</dbReference>
<dbReference type="Gene3D" id="3.40.50.360">
    <property type="match status" value="1"/>
</dbReference>
<evidence type="ECO:0000313" key="2">
    <source>
        <dbReference type="EMBL" id="TVY51988.1"/>
    </source>
</evidence>
<organism evidence="2 3">
    <name type="scientific">Lachnellula suecica</name>
    <dbReference type="NCBI Taxonomy" id="602035"/>
    <lineage>
        <taxon>Eukaryota</taxon>
        <taxon>Fungi</taxon>
        <taxon>Dikarya</taxon>
        <taxon>Ascomycota</taxon>
        <taxon>Pezizomycotina</taxon>
        <taxon>Leotiomycetes</taxon>
        <taxon>Helotiales</taxon>
        <taxon>Lachnaceae</taxon>
        <taxon>Lachnellula</taxon>
    </lineage>
</organism>